<protein>
    <submittedName>
        <fullName evidence="1">Uncharacterized protein</fullName>
    </submittedName>
</protein>
<gene>
    <name evidence="1" type="ORF">DPMN_160819</name>
</gene>
<keyword evidence="2" id="KW-1185">Reference proteome</keyword>
<evidence type="ECO:0000313" key="1">
    <source>
        <dbReference type="EMBL" id="KAH3782896.1"/>
    </source>
</evidence>
<reference evidence="1" key="2">
    <citation type="submission" date="2020-11" db="EMBL/GenBank/DDBJ databases">
        <authorList>
            <person name="McCartney M.A."/>
            <person name="Auch B."/>
            <person name="Kono T."/>
            <person name="Mallez S."/>
            <person name="Becker A."/>
            <person name="Gohl D.M."/>
            <person name="Silverstein K.A.T."/>
            <person name="Koren S."/>
            <person name="Bechman K.B."/>
            <person name="Herman A."/>
            <person name="Abrahante J.E."/>
            <person name="Garbe J."/>
        </authorList>
    </citation>
    <scope>NUCLEOTIDE SEQUENCE</scope>
    <source>
        <strain evidence="1">Duluth1</strain>
        <tissue evidence="1">Whole animal</tissue>
    </source>
</reference>
<dbReference type="EMBL" id="JAIWYP010000008">
    <property type="protein sequence ID" value="KAH3782896.1"/>
    <property type="molecule type" value="Genomic_DNA"/>
</dbReference>
<organism evidence="1 2">
    <name type="scientific">Dreissena polymorpha</name>
    <name type="common">Zebra mussel</name>
    <name type="synonym">Mytilus polymorpha</name>
    <dbReference type="NCBI Taxonomy" id="45954"/>
    <lineage>
        <taxon>Eukaryota</taxon>
        <taxon>Metazoa</taxon>
        <taxon>Spiralia</taxon>
        <taxon>Lophotrochozoa</taxon>
        <taxon>Mollusca</taxon>
        <taxon>Bivalvia</taxon>
        <taxon>Autobranchia</taxon>
        <taxon>Heteroconchia</taxon>
        <taxon>Euheterodonta</taxon>
        <taxon>Imparidentia</taxon>
        <taxon>Neoheterodontei</taxon>
        <taxon>Myida</taxon>
        <taxon>Dreissenoidea</taxon>
        <taxon>Dreissenidae</taxon>
        <taxon>Dreissena</taxon>
    </lineage>
</organism>
<name>A0A9D4ENI2_DREPO</name>
<comment type="caution">
    <text evidence="1">The sequence shown here is derived from an EMBL/GenBank/DDBJ whole genome shotgun (WGS) entry which is preliminary data.</text>
</comment>
<dbReference type="AlphaFoldDB" id="A0A9D4ENI2"/>
<sequence>MFTTNDELNGLQLTRLCSDIIGTNLLTKFHEDQKINVASRVLTRKNAPPLAAISEINVASRVKNVPAHGGHETAPPLGSHVFQAKVTIFKLIQNIIGTNFLSKFHEDRKINVASRVLTSPAPGGHVFQPTGIIFERIYDIIGINLLTKFHEDRTINVASRENCPAPCQPCFSSKVTIFKLIQDIIGPNLLSKFHESVNKEICPAPGGHVFQPTGIIFKLVQDIIWMNLLTKFHEDWSINMASKVTNCPAPSHPYIIDIIETNLLTKFHEDWIINVACRELTRLVFTAHDTRWTKCDHKSSP</sequence>
<reference evidence="1" key="1">
    <citation type="journal article" date="2019" name="bioRxiv">
        <title>The Genome of the Zebra Mussel, Dreissena polymorpha: A Resource for Invasive Species Research.</title>
        <authorList>
            <person name="McCartney M.A."/>
            <person name="Auch B."/>
            <person name="Kono T."/>
            <person name="Mallez S."/>
            <person name="Zhang Y."/>
            <person name="Obille A."/>
            <person name="Becker A."/>
            <person name="Abrahante J.E."/>
            <person name="Garbe J."/>
            <person name="Badalamenti J.P."/>
            <person name="Herman A."/>
            <person name="Mangelson H."/>
            <person name="Liachko I."/>
            <person name="Sullivan S."/>
            <person name="Sone E.D."/>
            <person name="Koren S."/>
            <person name="Silverstein K.A.T."/>
            <person name="Beckman K.B."/>
            <person name="Gohl D.M."/>
        </authorList>
    </citation>
    <scope>NUCLEOTIDE SEQUENCE</scope>
    <source>
        <strain evidence="1">Duluth1</strain>
        <tissue evidence="1">Whole animal</tissue>
    </source>
</reference>
<proteinExistence type="predicted"/>
<evidence type="ECO:0000313" key="2">
    <source>
        <dbReference type="Proteomes" id="UP000828390"/>
    </source>
</evidence>
<accession>A0A9D4ENI2</accession>
<dbReference type="Proteomes" id="UP000828390">
    <property type="component" value="Unassembled WGS sequence"/>
</dbReference>